<dbReference type="InterPro" id="IPR017927">
    <property type="entry name" value="FAD-bd_FR_type"/>
</dbReference>
<feature type="region of interest" description="Disordered" evidence="1">
    <location>
        <begin position="1"/>
        <end position="22"/>
    </location>
</feature>
<proteinExistence type="predicted"/>
<reference evidence="3 4" key="1">
    <citation type="submission" date="2020-08" db="EMBL/GenBank/DDBJ databases">
        <title>Sequencing the genomes of 1000 actinobacteria strains.</title>
        <authorList>
            <person name="Klenk H.-P."/>
        </authorList>
    </citation>
    <scope>NUCLEOTIDE SEQUENCE [LARGE SCALE GENOMIC DNA]</scope>
    <source>
        <strain evidence="3 4">DSM 23040</strain>
    </source>
</reference>
<dbReference type="GO" id="GO:0016491">
    <property type="term" value="F:oxidoreductase activity"/>
    <property type="evidence" value="ECO:0007669"/>
    <property type="project" value="InterPro"/>
</dbReference>
<organism evidence="3 4">
    <name type="scientific">Helcobacillus massiliensis</name>
    <dbReference type="NCBI Taxonomy" id="521392"/>
    <lineage>
        <taxon>Bacteria</taxon>
        <taxon>Bacillati</taxon>
        <taxon>Actinomycetota</taxon>
        <taxon>Actinomycetes</taxon>
        <taxon>Micrococcales</taxon>
        <taxon>Dermabacteraceae</taxon>
        <taxon>Helcobacillus</taxon>
    </lineage>
</organism>
<dbReference type="PANTHER" id="PTHR30157">
    <property type="entry name" value="FERRIC REDUCTASE, NADPH-DEPENDENT"/>
    <property type="match status" value="1"/>
</dbReference>
<evidence type="ECO:0000313" key="4">
    <source>
        <dbReference type="Proteomes" id="UP000568050"/>
    </source>
</evidence>
<feature type="domain" description="FAD-binding FR-type" evidence="2">
    <location>
        <begin position="21"/>
        <end position="148"/>
    </location>
</feature>
<sequence length="287" mass="31759">MTTPSPRPASDPGPRPAKKPRPQAVLTVRSVTPLTPRLTRVVVGGDQIERLNPNQHADRYVKLLLPQPGSGLTPPYDMDAIREQTPELLPSRRTYTVRRWDHDAQELWLDVVIHAEPGRTGIASEWARTATPGDQIAMSGAGGGYTPRTDARQHLLIGDHAAVPAIGSALDAMPADAVGQVLIHLEHAEDQLDLDAPDGMRIQWIIGDREELVQAVESLELSQELIAERGLQVFCHLERGATKRLRRSLINERGLDREDVSISAYWALGRVEDQFQAEKREAVGQIF</sequence>
<dbReference type="InterPro" id="IPR013113">
    <property type="entry name" value="SIP_FAD-bd"/>
</dbReference>
<dbReference type="EMBL" id="JACHWP010000001">
    <property type="protein sequence ID" value="MBB3022562.1"/>
    <property type="molecule type" value="Genomic_DNA"/>
</dbReference>
<dbReference type="PROSITE" id="PS51384">
    <property type="entry name" value="FAD_FR"/>
    <property type="match status" value="1"/>
</dbReference>
<dbReference type="Proteomes" id="UP000568050">
    <property type="component" value="Unassembled WGS sequence"/>
</dbReference>
<dbReference type="InterPro" id="IPR039261">
    <property type="entry name" value="FNR_nucleotide-bd"/>
</dbReference>
<dbReference type="InterPro" id="IPR039374">
    <property type="entry name" value="SIP_fam"/>
</dbReference>
<dbReference type="SUPFAM" id="SSF63380">
    <property type="entry name" value="Riboflavin synthase domain-like"/>
    <property type="match status" value="1"/>
</dbReference>
<dbReference type="InterPro" id="IPR017938">
    <property type="entry name" value="Riboflavin_synthase-like_b-brl"/>
</dbReference>
<keyword evidence="4" id="KW-1185">Reference proteome</keyword>
<dbReference type="RefSeq" id="WP_183374720.1">
    <property type="nucleotide sequence ID" value="NZ_JACHWP010000001.1"/>
</dbReference>
<dbReference type="Pfam" id="PF08021">
    <property type="entry name" value="FAD_binding_9"/>
    <property type="match status" value="1"/>
</dbReference>
<protein>
    <submittedName>
        <fullName evidence="3">NADPH-dependent ferric siderophore reductase</fullName>
    </submittedName>
</protein>
<gene>
    <name evidence="3" type="ORF">FHX50_000810</name>
</gene>
<dbReference type="CDD" id="cd06193">
    <property type="entry name" value="siderophore_interacting"/>
    <property type="match status" value="1"/>
</dbReference>
<evidence type="ECO:0000259" key="2">
    <source>
        <dbReference type="PROSITE" id="PS51384"/>
    </source>
</evidence>
<feature type="compositionally biased region" description="Pro residues" evidence="1">
    <location>
        <begin position="1"/>
        <end position="15"/>
    </location>
</feature>
<evidence type="ECO:0000313" key="3">
    <source>
        <dbReference type="EMBL" id="MBB3022562.1"/>
    </source>
</evidence>
<dbReference type="AlphaFoldDB" id="A0A839QRC1"/>
<dbReference type="InterPro" id="IPR007037">
    <property type="entry name" value="SIP_rossman_dom"/>
</dbReference>
<dbReference type="PANTHER" id="PTHR30157:SF0">
    <property type="entry name" value="NADPH-DEPENDENT FERRIC-CHELATE REDUCTASE"/>
    <property type="match status" value="1"/>
</dbReference>
<evidence type="ECO:0000256" key="1">
    <source>
        <dbReference type="SAM" id="MobiDB-lite"/>
    </source>
</evidence>
<dbReference type="Gene3D" id="3.40.50.80">
    <property type="entry name" value="Nucleotide-binding domain of ferredoxin-NADP reductase (FNR) module"/>
    <property type="match status" value="1"/>
</dbReference>
<name>A0A839QRC1_9MICO</name>
<accession>A0A839QRC1</accession>
<dbReference type="Gene3D" id="2.40.30.10">
    <property type="entry name" value="Translation factors"/>
    <property type="match status" value="1"/>
</dbReference>
<comment type="caution">
    <text evidence="3">The sequence shown here is derived from an EMBL/GenBank/DDBJ whole genome shotgun (WGS) entry which is preliminary data.</text>
</comment>
<dbReference type="Pfam" id="PF04954">
    <property type="entry name" value="SIP"/>
    <property type="match status" value="1"/>
</dbReference>